<feature type="transmembrane region" description="Helical" evidence="5">
    <location>
        <begin position="148"/>
        <end position="169"/>
    </location>
</feature>
<gene>
    <name evidence="6" type="ORF">NDEV_0648</name>
</gene>
<evidence type="ECO:0000313" key="7">
    <source>
        <dbReference type="Proteomes" id="UP000196239"/>
    </source>
</evidence>
<organism evidence="6 7">
    <name type="scientific">Nitrosotalea devaniterrae</name>
    <dbReference type="NCBI Taxonomy" id="1078905"/>
    <lineage>
        <taxon>Archaea</taxon>
        <taxon>Nitrososphaerota</taxon>
        <taxon>Nitrososphaeria</taxon>
        <taxon>Nitrosotaleales</taxon>
        <taxon>Nitrosotaleaceae</taxon>
        <taxon>Nitrosotalea</taxon>
    </lineage>
</organism>
<feature type="transmembrane region" description="Helical" evidence="5">
    <location>
        <begin position="51"/>
        <end position="69"/>
    </location>
</feature>
<dbReference type="Gene3D" id="1.10.357.140">
    <property type="entry name" value="UbiA prenyltransferase"/>
    <property type="match status" value="1"/>
</dbReference>
<proteinExistence type="predicted"/>
<feature type="transmembrane region" description="Helical" evidence="5">
    <location>
        <begin position="97"/>
        <end position="114"/>
    </location>
</feature>
<evidence type="ECO:0000256" key="1">
    <source>
        <dbReference type="ARBA" id="ARBA00004651"/>
    </source>
</evidence>
<dbReference type="EMBL" id="LN890280">
    <property type="protein sequence ID" value="CUR51413.1"/>
    <property type="molecule type" value="Genomic_DNA"/>
</dbReference>
<reference evidence="7" key="1">
    <citation type="submission" date="2015-10" db="EMBL/GenBank/DDBJ databases">
        <authorList>
            <person name="Lehtovirta-Morley L.E."/>
            <person name="Vieille C."/>
        </authorList>
    </citation>
    <scope>NUCLEOTIDE SEQUENCE [LARGE SCALE GENOMIC DNA]</scope>
</reference>
<sequence>MLVQRKNNNIGTKIQPIYALVKSRAQRGLVFTCTTIIALLLSSNLHPSPLHVVILPIITMFSTLSIYLMNDLVDIKIDKINAPNRPLASGAVKKQDALKLVIGLGIGSVVIASLVSTLTIYLTITYLLIGVLYSIPKISLKDRSFAKTIMIAIGGLITSLIGSSFSGLFEERSTIAAVTFMTLIFVTSPINDLADYSGDKKYGKRTIPIVIGKKNTVLFAITIPFAIAIFFWFFYAQLNFGILTPIAITVLSFFALRVLKSIYNNRDDQKHVRVKHKKLVFLHYGLQIAFLVGMIF</sequence>
<protein>
    <submittedName>
        <fullName evidence="6">Uncharacterized protein</fullName>
    </submittedName>
</protein>
<dbReference type="InterPro" id="IPR050475">
    <property type="entry name" value="Prenyltransferase_related"/>
</dbReference>
<dbReference type="Gene3D" id="1.20.120.1780">
    <property type="entry name" value="UbiA prenyltransferase"/>
    <property type="match status" value="1"/>
</dbReference>
<accession>A0A128A221</accession>
<dbReference type="AlphaFoldDB" id="A0A128A221"/>
<dbReference type="InterPro" id="IPR000537">
    <property type="entry name" value="UbiA_prenyltransferase"/>
</dbReference>
<keyword evidence="4 5" id="KW-0472">Membrane</keyword>
<dbReference type="PANTHER" id="PTHR42723">
    <property type="entry name" value="CHLOROPHYLL SYNTHASE"/>
    <property type="match status" value="1"/>
</dbReference>
<dbReference type="Proteomes" id="UP000196239">
    <property type="component" value="Chromosome 1"/>
</dbReference>
<dbReference type="KEGG" id="ndv:NDEV_0648"/>
<feature type="transmembrane region" description="Helical" evidence="5">
    <location>
        <begin position="215"/>
        <end position="234"/>
    </location>
</feature>
<evidence type="ECO:0000256" key="5">
    <source>
        <dbReference type="SAM" id="Phobius"/>
    </source>
</evidence>
<feature type="transmembrane region" description="Helical" evidence="5">
    <location>
        <begin position="28"/>
        <end position="45"/>
    </location>
</feature>
<evidence type="ECO:0000256" key="2">
    <source>
        <dbReference type="ARBA" id="ARBA00022692"/>
    </source>
</evidence>
<evidence type="ECO:0000256" key="4">
    <source>
        <dbReference type="ARBA" id="ARBA00023136"/>
    </source>
</evidence>
<keyword evidence="3 5" id="KW-1133">Transmembrane helix</keyword>
<name>A0A128A221_9ARCH</name>
<feature type="transmembrane region" description="Helical" evidence="5">
    <location>
        <begin position="279"/>
        <end position="295"/>
    </location>
</feature>
<comment type="subcellular location">
    <subcellularLocation>
        <location evidence="1">Cell membrane</location>
        <topology evidence="1">Multi-pass membrane protein</topology>
    </subcellularLocation>
</comment>
<feature type="transmembrane region" description="Helical" evidence="5">
    <location>
        <begin position="240"/>
        <end position="259"/>
    </location>
</feature>
<evidence type="ECO:0000313" key="6">
    <source>
        <dbReference type="EMBL" id="CUR51413.1"/>
    </source>
</evidence>
<dbReference type="GO" id="GO:0005886">
    <property type="term" value="C:plasma membrane"/>
    <property type="evidence" value="ECO:0007669"/>
    <property type="project" value="UniProtKB-SubCell"/>
</dbReference>
<dbReference type="GO" id="GO:0016765">
    <property type="term" value="F:transferase activity, transferring alkyl or aryl (other than methyl) groups"/>
    <property type="evidence" value="ECO:0007669"/>
    <property type="project" value="InterPro"/>
</dbReference>
<dbReference type="PANTHER" id="PTHR42723:SF1">
    <property type="entry name" value="CHLOROPHYLL SYNTHASE, CHLOROPLASTIC"/>
    <property type="match status" value="1"/>
</dbReference>
<dbReference type="Pfam" id="PF01040">
    <property type="entry name" value="UbiA"/>
    <property type="match status" value="1"/>
</dbReference>
<dbReference type="InterPro" id="IPR044878">
    <property type="entry name" value="UbiA_sf"/>
</dbReference>
<keyword evidence="2 5" id="KW-0812">Transmembrane</keyword>
<keyword evidence="7" id="KW-1185">Reference proteome</keyword>
<evidence type="ECO:0000256" key="3">
    <source>
        <dbReference type="ARBA" id="ARBA00022989"/>
    </source>
</evidence>